<dbReference type="InterPro" id="IPR036320">
    <property type="entry name" value="Glycosyl_Trfase_fam3_N_dom_sf"/>
</dbReference>
<name>A0A5Q0TH74_9VIBR</name>
<evidence type="ECO:0000256" key="1">
    <source>
        <dbReference type="ARBA" id="ARBA00022676"/>
    </source>
</evidence>
<evidence type="ECO:0000313" key="4">
    <source>
        <dbReference type="EMBL" id="QGA66001.1"/>
    </source>
</evidence>
<keyword evidence="2 4" id="KW-0808">Transferase</keyword>
<dbReference type="InterPro" id="IPR035902">
    <property type="entry name" value="Nuc_phospho_transferase"/>
</dbReference>
<reference evidence="4 5" key="1">
    <citation type="submission" date="2019-10" db="EMBL/GenBank/DDBJ databases">
        <title>Vibrio sp. nov., isolated from Coralline algae surface.</title>
        <authorList>
            <person name="Geng Y."/>
            <person name="Zhang X."/>
        </authorList>
    </citation>
    <scope>NUCLEOTIDE SEQUENCE [LARGE SCALE GENOMIC DNA]</scope>
    <source>
        <strain evidence="4 5">SM1977</strain>
    </source>
</reference>
<gene>
    <name evidence="4" type="ORF">GFB47_03925</name>
</gene>
<dbReference type="SUPFAM" id="SSF47648">
    <property type="entry name" value="Nucleoside phosphorylase/phosphoribosyltransferase N-terminal domain"/>
    <property type="match status" value="1"/>
</dbReference>
<dbReference type="Pfam" id="PF02885">
    <property type="entry name" value="Glycos_trans_3N"/>
    <property type="match status" value="1"/>
</dbReference>
<dbReference type="NCBIfam" id="NF006564">
    <property type="entry name" value="PRK09071.1"/>
    <property type="match status" value="1"/>
</dbReference>
<dbReference type="GO" id="GO:0004048">
    <property type="term" value="F:anthranilate phosphoribosyltransferase activity"/>
    <property type="evidence" value="ECO:0007669"/>
    <property type="project" value="InterPro"/>
</dbReference>
<evidence type="ECO:0000259" key="3">
    <source>
        <dbReference type="Pfam" id="PF02885"/>
    </source>
</evidence>
<evidence type="ECO:0000313" key="5">
    <source>
        <dbReference type="Proteomes" id="UP000348942"/>
    </source>
</evidence>
<keyword evidence="5" id="KW-1185">Reference proteome</keyword>
<dbReference type="InterPro" id="IPR005940">
    <property type="entry name" value="Anthranilate_Pribosyl_Tfrase"/>
</dbReference>
<keyword evidence="1" id="KW-0328">Glycosyltransferase</keyword>
<dbReference type="PANTHER" id="PTHR43285">
    <property type="entry name" value="ANTHRANILATE PHOSPHORIBOSYLTRANSFERASE"/>
    <property type="match status" value="1"/>
</dbReference>
<evidence type="ECO:0000256" key="2">
    <source>
        <dbReference type="ARBA" id="ARBA00022679"/>
    </source>
</evidence>
<dbReference type="RefSeq" id="WP_153448138.1">
    <property type="nucleotide sequence ID" value="NZ_CP045699.1"/>
</dbReference>
<sequence>MSIILECIRTVGRGERGRKPLNVEQAFAVMDAYLSGKESGAQDAIGDDQMAMLMMLIRVQNETNAEIAGFVKAFQSRVPNLGADIDWPCYAGKRVSDNGSDQPWHGLAAKILSTHGYKVLLHGYKDVASGRTHLEDCLGLLDIPVADHPQHAKQLLDEQNIAYLPLSNFAPIAQSMIGWKNRYGLRTPINTVVRALNPGGARLGVRGSFHPGFQQLHAEVDQEIDRKSLSVISFKGQNGESEYNPKVSQTVWLSSEKGVESFYWPERLLTSVTLPQTALFKADHEMQVQMANCVISNMAAVLFAQHKDQDMAYQQAIEFWQQYASHARSQQ</sequence>
<dbReference type="PANTHER" id="PTHR43285:SF4">
    <property type="entry name" value="TRANSFERASE"/>
    <property type="match status" value="1"/>
</dbReference>
<dbReference type="AlphaFoldDB" id="A0A5Q0TH74"/>
<protein>
    <submittedName>
        <fullName evidence="4">Glycosyl transferase family protein</fullName>
    </submittedName>
</protein>
<feature type="domain" description="Glycosyl transferase family 3 N-terminal" evidence="3">
    <location>
        <begin position="7"/>
        <end position="76"/>
    </location>
</feature>
<dbReference type="SUPFAM" id="SSF52418">
    <property type="entry name" value="Nucleoside phosphorylase/phosphoribosyltransferase catalytic domain"/>
    <property type="match status" value="1"/>
</dbReference>
<organism evidence="4 5">
    <name type="scientific">Vibrio algicola</name>
    <dbReference type="NCBI Taxonomy" id="2662262"/>
    <lineage>
        <taxon>Bacteria</taxon>
        <taxon>Pseudomonadati</taxon>
        <taxon>Pseudomonadota</taxon>
        <taxon>Gammaproteobacteria</taxon>
        <taxon>Vibrionales</taxon>
        <taxon>Vibrionaceae</taxon>
        <taxon>Vibrio</taxon>
    </lineage>
</organism>
<proteinExistence type="predicted"/>
<dbReference type="EMBL" id="CP045699">
    <property type="protein sequence ID" value="QGA66001.1"/>
    <property type="molecule type" value="Genomic_DNA"/>
</dbReference>
<dbReference type="Proteomes" id="UP000348942">
    <property type="component" value="Chromosome 1"/>
</dbReference>
<dbReference type="Gene3D" id="3.40.1030.10">
    <property type="entry name" value="Nucleoside phosphorylase/phosphoribosyltransferase catalytic domain"/>
    <property type="match status" value="1"/>
</dbReference>
<accession>A0A5Q0TH74</accession>
<dbReference type="Gene3D" id="1.20.970.10">
    <property type="entry name" value="Transferase, Pyrimidine Nucleoside Phosphorylase, Chain C"/>
    <property type="match status" value="1"/>
</dbReference>
<dbReference type="InterPro" id="IPR017459">
    <property type="entry name" value="Glycosyl_Trfase_fam3_N_dom"/>
</dbReference>
<dbReference type="GO" id="GO:0000162">
    <property type="term" value="P:L-tryptophan biosynthetic process"/>
    <property type="evidence" value="ECO:0007669"/>
    <property type="project" value="InterPro"/>
</dbReference>
<dbReference type="GO" id="GO:0005829">
    <property type="term" value="C:cytosol"/>
    <property type="evidence" value="ECO:0007669"/>
    <property type="project" value="TreeGrafter"/>
</dbReference>